<reference evidence="1" key="1">
    <citation type="submission" date="2020-02" db="EMBL/GenBank/DDBJ databases">
        <authorList>
            <person name="Meier V. D."/>
        </authorList>
    </citation>
    <scope>NUCLEOTIDE SEQUENCE</scope>
    <source>
        <strain evidence="1">AVDCRST_MAG30</strain>
    </source>
</reference>
<name>A0A6J4TTE6_9ACTN</name>
<proteinExistence type="predicted"/>
<organism evidence="1">
    <name type="scientific">uncultured Solirubrobacteraceae bacterium</name>
    <dbReference type="NCBI Taxonomy" id="1162706"/>
    <lineage>
        <taxon>Bacteria</taxon>
        <taxon>Bacillati</taxon>
        <taxon>Actinomycetota</taxon>
        <taxon>Thermoleophilia</taxon>
        <taxon>Solirubrobacterales</taxon>
        <taxon>Solirubrobacteraceae</taxon>
        <taxon>environmental samples</taxon>
    </lineage>
</organism>
<dbReference type="EMBL" id="CADCVS010000508">
    <property type="protein sequence ID" value="CAA9531784.1"/>
    <property type="molecule type" value="Genomic_DNA"/>
</dbReference>
<dbReference type="Pfam" id="PF13384">
    <property type="entry name" value="HTH_23"/>
    <property type="match status" value="1"/>
</dbReference>
<evidence type="ECO:0000313" key="1">
    <source>
        <dbReference type="EMBL" id="CAA9531784.1"/>
    </source>
</evidence>
<gene>
    <name evidence="1" type="ORF">AVDCRST_MAG30-3858</name>
</gene>
<dbReference type="AlphaFoldDB" id="A0A6J4TTE6"/>
<accession>A0A6J4TTE6</accession>
<sequence length="216" mass="25217">MTHPPYLREKARAIRVEKRLTIDEIAERLALPRTTIYHWVKDIPIPRARPGRPFPSEAQRRGNDSMREKYRLLRESAYARGASEFDDLCAVPTFREFVCLYLAEGYKRTRHEVAICNSDPAIVALADRWIRRLAQRPPAYCVQYHADQDLRAVQTYWGEVVGVPPERIGLQRKSNSGRLAKRTWRSEHGVLTIRIGDTLLRARLQAWTDRIRAEWV</sequence>
<protein>
    <submittedName>
        <fullName evidence="1">Uncharacterized protein</fullName>
    </submittedName>
</protein>